<comment type="caution">
    <text evidence="2">The sequence shown here is derived from an EMBL/GenBank/DDBJ whole genome shotgun (WGS) entry which is preliminary data.</text>
</comment>
<dbReference type="CDD" id="cd04301">
    <property type="entry name" value="NAT_SF"/>
    <property type="match status" value="1"/>
</dbReference>
<name>A0A2A4HLG4_9GAMM</name>
<dbReference type="AlphaFoldDB" id="A0A2A4HLG4"/>
<dbReference type="SUPFAM" id="SSF55729">
    <property type="entry name" value="Acyl-CoA N-acyltransferases (Nat)"/>
    <property type="match status" value="1"/>
</dbReference>
<gene>
    <name evidence="2" type="ORF">CPA45_11250</name>
</gene>
<dbReference type="PROSITE" id="PS51186">
    <property type="entry name" value="GNAT"/>
    <property type="match status" value="1"/>
</dbReference>
<accession>A0A2A4HLG4</accession>
<sequence length="156" mass="17536">MEITDFPTDQEIKVFSQLLADGARDGHYAKEHLSSDFNQEYLSSIQKNQNIPGYPTKGLIFIFKENNQPVCFSVVCGSQFANYTAEILMFSVPKPQRRKGYAKEALKIIIEEVQGQNIIARCMPRSTHMFKALEASGFSRVDIGPSSNVNYGYING</sequence>
<evidence type="ECO:0000313" key="3">
    <source>
        <dbReference type="Proteomes" id="UP000218677"/>
    </source>
</evidence>
<dbReference type="Proteomes" id="UP000218677">
    <property type="component" value="Unassembled WGS sequence"/>
</dbReference>
<feature type="domain" description="N-acetyltransferase" evidence="1">
    <location>
        <begin position="1"/>
        <end position="156"/>
    </location>
</feature>
<dbReference type="InterPro" id="IPR000182">
    <property type="entry name" value="GNAT_dom"/>
</dbReference>
<evidence type="ECO:0000259" key="1">
    <source>
        <dbReference type="PROSITE" id="PS51186"/>
    </source>
</evidence>
<dbReference type="Gene3D" id="3.40.630.30">
    <property type="match status" value="1"/>
</dbReference>
<protein>
    <recommendedName>
        <fullName evidence="1">N-acetyltransferase domain-containing protein</fullName>
    </recommendedName>
</protein>
<organism evidence="2 3">
    <name type="scientific">Vreelandella nigrificans</name>
    <dbReference type="NCBI Taxonomy" id="2042704"/>
    <lineage>
        <taxon>Bacteria</taxon>
        <taxon>Pseudomonadati</taxon>
        <taxon>Pseudomonadota</taxon>
        <taxon>Gammaproteobacteria</taxon>
        <taxon>Oceanospirillales</taxon>
        <taxon>Halomonadaceae</taxon>
        <taxon>Vreelandella</taxon>
    </lineage>
</organism>
<reference evidence="3" key="1">
    <citation type="submission" date="2017-09" db="EMBL/GenBank/DDBJ databases">
        <authorList>
            <person name="Cho G.-S."/>
            <person name="Oguntoyinbo F.A."/>
            <person name="Cnockaert M."/>
            <person name="Kabisch J."/>
            <person name="Neve H."/>
            <person name="Bockelmann W."/>
            <person name="Wenning M."/>
            <person name="Franz C.M."/>
            <person name="Vandamme P."/>
        </authorList>
    </citation>
    <scope>NUCLEOTIDE SEQUENCE [LARGE SCALE GENOMIC DNA]</scope>
    <source>
        <strain evidence="3">MBT G8648</strain>
    </source>
</reference>
<dbReference type="EMBL" id="NWUX01000008">
    <property type="protein sequence ID" value="PCF95620.1"/>
    <property type="molecule type" value="Genomic_DNA"/>
</dbReference>
<evidence type="ECO:0000313" key="2">
    <source>
        <dbReference type="EMBL" id="PCF95620.1"/>
    </source>
</evidence>
<dbReference type="InterPro" id="IPR016181">
    <property type="entry name" value="Acyl_CoA_acyltransferase"/>
</dbReference>
<dbReference type="OrthoDB" id="9797989at2"/>
<keyword evidence="3" id="KW-1185">Reference proteome</keyword>
<dbReference type="GO" id="GO:0016747">
    <property type="term" value="F:acyltransferase activity, transferring groups other than amino-acyl groups"/>
    <property type="evidence" value="ECO:0007669"/>
    <property type="project" value="InterPro"/>
</dbReference>
<proteinExistence type="predicted"/>
<dbReference type="Pfam" id="PF00583">
    <property type="entry name" value="Acetyltransf_1"/>
    <property type="match status" value="1"/>
</dbReference>
<dbReference type="RefSeq" id="WP_096651636.1">
    <property type="nucleotide sequence ID" value="NZ_NWUX01000008.1"/>
</dbReference>